<sequence>MRVISSLMKLGRFSLSANFRVKIFLMGIWDYLEQSWEEKDMELTQTHPDQSAATLCLTKKTCHMI</sequence>
<dbReference type="Proteomes" id="UP001162483">
    <property type="component" value="Unassembled WGS sequence"/>
</dbReference>
<accession>A0ABN9GGC1</accession>
<name>A0ABN9GGC1_9NEOB</name>
<proteinExistence type="predicted"/>
<protein>
    <submittedName>
        <fullName evidence="1">Uncharacterized protein</fullName>
    </submittedName>
</protein>
<evidence type="ECO:0000313" key="2">
    <source>
        <dbReference type="Proteomes" id="UP001162483"/>
    </source>
</evidence>
<comment type="caution">
    <text evidence="1">The sequence shown here is derived from an EMBL/GenBank/DDBJ whole genome shotgun (WGS) entry which is preliminary data.</text>
</comment>
<dbReference type="EMBL" id="CATNWA010018411">
    <property type="protein sequence ID" value="CAI9607185.1"/>
    <property type="molecule type" value="Genomic_DNA"/>
</dbReference>
<keyword evidence="2" id="KW-1185">Reference proteome</keyword>
<gene>
    <name evidence="1" type="ORF">SPARVUS_LOCUS13910415</name>
</gene>
<evidence type="ECO:0000313" key="1">
    <source>
        <dbReference type="EMBL" id="CAI9607185.1"/>
    </source>
</evidence>
<reference evidence="1" key="1">
    <citation type="submission" date="2023-05" db="EMBL/GenBank/DDBJ databases">
        <authorList>
            <person name="Stuckert A."/>
        </authorList>
    </citation>
    <scope>NUCLEOTIDE SEQUENCE</scope>
</reference>
<organism evidence="1 2">
    <name type="scientific">Staurois parvus</name>
    <dbReference type="NCBI Taxonomy" id="386267"/>
    <lineage>
        <taxon>Eukaryota</taxon>
        <taxon>Metazoa</taxon>
        <taxon>Chordata</taxon>
        <taxon>Craniata</taxon>
        <taxon>Vertebrata</taxon>
        <taxon>Euteleostomi</taxon>
        <taxon>Amphibia</taxon>
        <taxon>Batrachia</taxon>
        <taxon>Anura</taxon>
        <taxon>Neobatrachia</taxon>
        <taxon>Ranoidea</taxon>
        <taxon>Ranidae</taxon>
        <taxon>Staurois</taxon>
    </lineage>
</organism>